<dbReference type="AlphaFoldDB" id="A0A1I0NML8"/>
<evidence type="ECO:0000313" key="2">
    <source>
        <dbReference type="EMBL" id="SEW02784.1"/>
    </source>
</evidence>
<evidence type="ECO:0000256" key="1">
    <source>
        <dbReference type="SAM" id="SignalP"/>
    </source>
</evidence>
<accession>A0A1I0NML8</accession>
<keyword evidence="2" id="KW-0762">Sugar transport</keyword>
<organism evidence="2 3">
    <name type="scientific">[Clostridium] fimetarium</name>
    <dbReference type="NCBI Taxonomy" id="99656"/>
    <lineage>
        <taxon>Bacteria</taxon>
        <taxon>Bacillati</taxon>
        <taxon>Bacillota</taxon>
        <taxon>Clostridia</taxon>
        <taxon>Lachnospirales</taxon>
        <taxon>Lachnospiraceae</taxon>
    </lineage>
</organism>
<dbReference type="CDD" id="cd13585">
    <property type="entry name" value="PBP2_TMBP_like"/>
    <property type="match status" value="1"/>
</dbReference>
<protein>
    <submittedName>
        <fullName evidence="2">Multiple sugar transport system substrate-binding protein</fullName>
    </submittedName>
</protein>
<sequence>MRKRVTRVASLLLTVALTAGLMVGCGASNNNSSGNSTGSTTIKWSIWDEKTTPYWGQLADAYMAKNPNVKVELTDLGSADYSTVLSTELSGNGSEFDVVTIKDVPGYATLMAKGVLESLDDRIKTANIDLSKYNGSTDQLKADGKLYELPFRSDFWLLYYNKDIFDKAKVAYPTNDMTLEQYDALARKVAKTGFGNDKIYGSHYHSWRSAVQLFGVLDGKHSILEGNYDWTKPYYEMVLNEQKDSICRTYVDVTASNLHYSGAFSEGNTATMNMGTWFIGTLIANVANGKYDKALCGNWGVVKYPHPAGVAAGTTLGQVTSLAIPTSSKNKDAAWDFVKFVSGEEGADVVAKSGNFPAIMNDNTASQIASIPGFPTDDASKKALLTTKVYLEAPYDKNIAQINTILDTYHKDIMNGDISVDAGILKMNKEVSAVLGK</sequence>
<dbReference type="SUPFAM" id="SSF53850">
    <property type="entry name" value="Periplasmic binding protein-like II"/>
    <property type="match status" value="1"/>
</dbReference>
<dbReference type="PROSITE" id="PS51257">
    <property type="entry name" value="PROKAR_LIPOPROTEIN"/>
    <property type="match status" value="1"/>
</dbReference>
<dbReference type="Pfam" id="PF01547">
    <property type="entry name" value="SBP_bac_1"/>
    <property type="match status" value="1"/>
</dbReference>
<feature type="signal peptide" evidence="1">
    <location>
        <begin position="1"/>
        <end position="27"/>
    </location>
</feature>
<name>A0A1I0NML8_9FIRM</name>
<dbReference type="InterPro" id="IPR006059">
    <property type="entry name" value="SBP"/>
</dbReference>
<dbReference type="STRING" id="99656.SAMN05421659_103239"/>
<reference evidence="2 3" key="1">
    <citation type="submission" date="2016-10" db="EMBL/GenBank/DDBJ databases">
        <authorList>
            <person name="de Groot N.N."/>
        </authorList>
    </citation>
    <scope>NUCLEOTIDE SEQUENCE [LARGE SCALE GENOMIC DNA]</scope>
    <source>
        <strain evidence="2 3">DSM 9179</strain>
    </source>
</reference>
<dbReference type="Gene3D" id="3.40.190.10">
    <property type="entry name" value="Periplasmic binding protein-like II"/>
    <property type="match status" value="1"/>
</dbReference>
<dbReference type="RefSeq" id="WP_092451427.1">
    <property type="nucleotide sequence ID" value="NZ_FOJI01000003.1"/>
</dbReference>
<dbReference type="OrthoDB" id="362670at2"/>
<evidence type="ECO:0000313" key="3">
    <source>
        <dbReference type="Proteomes" id="UP000199701"/>
    </source>
</evidence>
<proteinExistence type="predicted"/>
<dbReference type="PANTHER" id="PTHR43649:SF12">
    <property type="entry name" value="DIACETYLCHITOBIOSE BINDING PROTEIN DASA"/>
    <property type="match status" value="1"/>
</dbReference>
<keyword evidence="1" id="KW-0732">Signal</keyword>
<keyword evidence="2" id="KW-0813">Transport</keyword>
<dbReference type="InterPro" id="IPR050490">
    <property type="entry name" value="Bact_solute-bd_prot1"/>
</dbReference>
<keyword evidence="3" id="KW-1185">Reference proteome</keyword>
<feature type="chain" id="PRO_5038762871" evidence="1">
    <location>
        <begin position="28"/>
        <end position="437"/>
    </location>
</feature>
<dbReference type="PANTHER" id="PTHR43649">
    <property type="entry name" value="ARABINOSE-BINDING PROTEIN-RELATED"/>
    <property type="match status" value="1"/>
</dbReference>
<dbReference type="Proteomes" id="UP000199701">
    <property type="component" value="Unassembled WGS sequence"/>
</dbReference>
<dbReference type="EMBL" id="FOJI01000003">
    <property type="protein sequence ID" value="SEW02784.1"/>
    <property type="molecule type" value="Genomic_DNA"/>
</dbReference>
<gene>
    <name evidence="2" type="ORF">SAMN05421659_103239</name>
</gene>